<dbReference type="OrthoDB" id="6629199at2759"/>
<gene>
    <name evidence="1" type="ORF">CINCED_3A003910</name>
</gene>
<dbReference type="Proteomes" id="UP000325440">
    <property type="component" value="Unassembled WGS sequence"/>
</dbReference>
<organism evidence="1 2">
    <name type="scientific">Cinara cedri</name>
    <dbReference type="NCBI Taxonomy" id="506608"/>
    <lineage>
        <taxon>Eukaryota</taxon>
        <taxon>Metazoa</taxon>
        <taxon>Ecdysozoa</taxon>
        <taxon>Arthropoda</taxon>
        <taxon>Hexapoda</taxon>
        <taxon>Insecta</taxon>
        <taxon>Pterygota</taxon>
        <taxon>Neoptera</taxon>
        <taxon>Paraneoptera</taxon>
        <taxon>Hemiptera</taxon>
        <taxon>Sternorrhyncha</taxon>
        <taxon>Aphidomorpha</taxon>
        <taxon>Aphidoidea</taxon>
        <taxon>Aphididae</taxon>
        <taxon>Lachninae</taxon>
        <taxon>Cinara</taxon>
    </lineage>
</organism>
<dbReference type="AlphaFoldDB" id="A0A5E4NHL2"/>
<protein>
    <submittedName>
        <fullName evidence="1">Uncharacterized protein</fullName>
    </submittedName>
</protein>
<reference evidence="1 2" key="1">
    <citation type="submission" date="2019-08" db="EMBL/GenBank/DDBJ databases">
        <authorList>
            <person name="Alioto T."/>
            <person name="Alioto T."/>
            <person name="Gomez Garrido J."/>
        </authorList>
    </citation>
    <scope>NUCLEOTIDE SEQUENCE [LARGE SCALE GENOMIC DNA]</scope>
</reference>
<accession>A0A5E4NHL2</accession>
<evidence type="ECO:0000313" key="2">
    <source>
        <dbReference type="Proteomes" id="UP000325440"/>
    </source>
</evidence>
<proteinExistence type="predicted"/>
<sequence length="88" mass="10588">MKYLERWEKNILIDVIRERRWKMVGHAMRHPEELHNIILEGMIEGKKTARRPRNSYIGQIKCDAKVKTFKELKEKASNRLEWRSGVVN</sequence>
<evidence type="ECO:0000313" key="1">
    <source>
        <dbReference type="EMBL" id="VVC42652.1"/>
    </source>
</evidence>
<name>A0A5E4NHL2_9HEMI</name>
<dbReference type="EMBL" id="CABPRJ010001971">
    <property type="protein sequence ID" value="VVC42652.1"/>
    <property type="molecule type" value="Genomic_DNA"/>
</dbReference>
<keyword evidence="2" id="KW-1185">Reference proteome</keyword>